<dbReference type="InterPro" id="IPR036691">
    <property type="entry name" value="Endo/exonu/phosph_ase_sf"/>
</dbReference>
<dbReference type="InterPro" id="IPR018200">
    <property type="entry name" value="USP_CS"/>
</dbReference>
<dbReference type="GO" id="GO:0043161">
    <property type="term" value="P:proteasome-mediated ubiquitin-dependent protein catabolic process"/>
    <property type="evidence" value="ECO:0007669"/>
    <property type="project" value="InterPro"/>
</dbReference>
<dbReference type="SUPFAM" id="SSF54001">
    <property type="entry name" value="Cysteine proteinases"/>
    <property type="match status" value="1"/>
</dbReference>
<dbReference type="EMBL" id="KY322437">
    <property type="protein sequence ID" value="AUF82450.1"/>
    <property type="molecule type" value="Genomic_DNA"/>
</dbReference>
<feature type="domain" description="Peptidase C19 ubiquitin carboxyl-terminal hydrolase" evidence="9">
    <location>
        <begin position="921"/>
        <end position="1004"/>
    </location>
</feature>
<dbReference type="CDD" id="cd02257">
    <property type="entry name" value="Peptidase_C19"/>
    <property type="match status" value="1"/>
</dbReference>
<dbReference type="Proteomes" id="UP000244773">
    <property type="component" value="Segment"/>
</dbReference>
<comment type="catalytic activity">
    <reaction evidence="1">
        <text>Thiol-dependent hydrolysis of ester, thioester, amide, peptide and isopeptide bonds formed by the C-terminal Gly of ubiquitin (a 76-residue protein attached to proteins as an intracellular targeting signal).</text>
        <dbReference type="EC" id="3.4.19.12"/>
    </reaction>
</comment>
<protein>
    <recommendedName>
        <fullName evidence="2">ubiquitinyl hydrolase 1</fullName>
        <ecNumber evidence="2">3.4.19.12</ecNumber>
    </recommendedName>
</protein>
<sequence length="1120" mass="127114">MDTLVTAVVTSIVGVASENLKNDYGKNGSSKNVTNRSPNTSTSTSLSDSLNDLNYQSNRYHQPEVDEKEIDVSKNDPSVYDDLRKAVTYDTDSTSHAHVHVKDTEQIKTVSNTVSKQTVDKSLSTTKKHTFETIEKHNDKSTIDIFSYNVMWESMNKIEALGTKKRESRRKCIKTAVSKASGARADIIGLQELPNNNDDKTQYNFENIYKSLLGKHYHVYRHESSNDGILTAVSKTYNVLRYDKGAFASGRPWQGFYLENKTTKDKLRVFNVHMPHILKSSDLQTETENYIKSLTNLFDKKTPVIIFGDMNRNPSKLFFENNMKVSGFTDPTCCLSIQGKGVYNRKYDNVISSFPTETAEVGAKIHFLADFEKDLKCSDHLPIYARLSLPENPPKAKAEDKAPEKPPKARAEDKAPEKPPKAKAEDKAPEKPPKAKAEDKAPEKPPKAKAEDSADITWKDVDVPDLPLLKRAFNHDTSKRYYFQSVFDGKMESPMVYEFLPAGNKKPPDANKDWINKSKNTVNVFHSTGSSKALLIVPKSGKNLDFNQYIQSSDVSDDEKVAFLATVFEYASQARAISKSPVYVTTDGRAINWLHIRIETKPPYLKRSGIFKNVPSFEQSNTTCPVLVLGSESTSSSTESCKVVHVSNFEDLTLSDDMSIHVDYFSTSSYHQLEELRFIFMNTKNFSKIVFTPDYFTMASHEIKRRKLNDGNIKFLVSDFINSVKADEYIIQGFSEPLEINSFDPSFQEVNNVITIKRDREYDQYLYEALYKLPQPIALTTREGIYNIGNSCYINSAIQMYRKYIDYTKQTPLDKFKYFIDTQYTKLRPEYDILNKLFGFQRFQDSSENVIGDIGLTIVSSLPTNANTVSESVNDSGSLSSIKKEKGFVYSVSPHVMMLDDTSIDSKYEPIEYTYRGQKYAFLKNPDKQIEWSVTIEGDRYSLQSIVLHTGSHIGFGHYINMTKWNDEWILYNDDTVTIVDKNKISDFVNVNDPNFKTATLFLYVLDETPISGGSILSYVDINRLFTNITVYGLRSVWTFKRNDLPMDLAATVVLYGISHGVGLMSSEDAEIAIYTTFLSICTLYISNSVLKDKINLKRIVNQIILGFFLLLTTYLSSRV</sequence>
<dbReference type="InterPro" id="IPR044635">
    <property type="entry name" value="UBP14-like"/>
</dbReference>
<dbReference type="PANTHER" id="PTHR43982:SF1">
    <property type="entry name" value="UBIQUITIN CARBOXYL-TERMINAL HYDROLASE 14"/>
    <property type="match status" value="1"/>
</dbReference>
<feature type="compositionally biased region" description="Polar residues" evidence="7">
    <location>
        <begin position="27"/>
        <end position="38"/>
    </location>
</feature>
<name>A0A2P0VNL0_9VIRU</name>
<feature type="compositionally biased region" description="Basic and acidic residues" evidence="7">
    <location>
        <begin position="394"/>
        <end position="455"/>
    </location>
</feature>
<dbReference type="GO" id="GO:0061136">
    <property type="term" value="P:regulation of proteasomal protein catabolic process"/>
    <property type="evidence" value="ECO:0007669"/>
    <property type="project" value="TreeGrafter"/>
</dbReference>
<dbReference type="Gene3D" id="3.90.70.10">
    <property type="entry name" value="Cysteine proteinases"/>
    <property type="match status" value="1"/>
</dbReference>
<dbReference type="Pfam" id="PF22086">
    <property type="entry name" value="DUF6940"/>
    <property type="match status" value="1"/>
</dbReference>
<dbReference type="GO" id="GO:0004843">
    <property type="term" value="F:cysteine-type deubiquitinase activity"/>
    <property type="evidence" value="ECO:0007669"/>
    <property type="project" value="UniProtKB-EC"/>
</dbReference>
<organism evidence="10">
    <name type="scientific">Tetraselmis virus 1</name>
    <dbReference type="NCBI Taxonomy" id="2060617"/>
    <lineage>
        <taxon>Viruses</taxon>
        <taxon>Varidnaviria</taxon>
        <taxon>Bamfordvirae</taxon>
        <taxon>Nucleocytoviricota</taxon>
        <taxon>Megaviricetes</taxon>
        <taxon>Imitervirales</taxon>
        <taxon>Allomimiviridae</taxon>
        <taxon>Oceanusvirus</taxon>
        <taxon>Oceanusvirus kaneohense</taxon>
    </lineage>
</organism>
<keyword evidence="8" id="KW-0472">Membrane</keyword>
<keyword evidence="3" id="KW-0645">Protease</keyword>
<keyword evidence="4" id="KW-0833">Ubl conjugation pathway</keyword>
<dbReference type="PROSITE" id="PS00972">
    <property type="entry name" value="USP_1"/>
    <property type="match status" value="1"/>
</dbReference>
<keyword evidence="8" id="KW-0812">Transmembrane</keyword>
<dbReference type="InterPro" id="IPR038765">
    <property type="entry name" value="Papain-like_cys_pep_sf"/>
</dbReference>
<dbReference type="PROSITE" id="PS00973">
    <property type="entry name" value="USP_2"/>
    <property type="match status" value="1"/>
</dbReference>
<evidence type="ECO:0000256" key="5">
    <source>
        <dbReference type="ARBA" id="ARBA00022801"/>
    </source>
</evidence>
<keyword evidence="8" id="KW-1133">Transmembrane helix</keyword>
<feature type="transmembrane region" description="Helical" evidence="8">
    <location>
        <begin position="1072"/>
        <end position="1091"/>
    </location>
</feature>
<evidence type="ECO:0000256" key="6">
    <source>
        <dbReference type="ARBA" id="ARBA00022807"/>
    </source>
</evidence>
<dbReference type="EC" id="3.4.19.12" evidence="2"/>
<dbReference type="SUPFAM" id="SSF56219">
    <property type="entry name" value="DNase I-like"/>
    <property type="match status" value="1"/>
</dbReference>
<evidence type="ECO:0000313" key="10">
    <source>
        <dbReference type="EMBL" id="AUF82450.1"/>
    </source>
</evidence>
<evidence type="ECO:0000256" key="1">
    <source>
        <dbReference type="ARBA" id="ARBA00000707"/>
    </source>
</evidence>
<dbReference type="GO" id="GO:0070628">
    <property type="term" value="F:proteasome binding"/>
    <property type="evidence" value="ECO:0007669"/>
    <property type="project" value="TreeGrafter"/>
</dbReference>
<dbReference type="InterPro" id="IPR054220">
    <property type="entry name" value="DUF6940"/>
</dbReference>
<evidence type="ECO:0000256" key="8">
    <source>
        <dbReference type="SAM" id="Phobius"/>
    </source>
</evidence>
<feature type="transmembrane region" description="Helical" evidence="8">
    <location>
        <begin position="1100"/>
        <end position="1118"/>
    </location>
</feature>
<dbReference type="Pfam" id="PF00443">
    <property type="entry name" value="UCH"/>
    <property type="match status" value="1"/>
</dbReference>
<feature type="region of interest" description="Disordered" evidence="7">
    <location>
        <begin position="20"/>
        <end position="53"/>
    </location>
</feature>
<dbReference type="Gene3D" id="3.60.10.10">
    <property type="entry name" value="Endonuclease/exonuclease/phosphatase"/>
    <property type="match status" value="1"/>
</dbReference>
<evidence type="ECO:0000313" key="11">
    <source>
        <dbReference type="Proteomes" id="UP000244773"/>
    </source>
</evidence>
<dbReference type="InterPro" id="IPR001394">
    <property type="entry name" value="Peptidase_C19_UCH"/>
</dbReference>
<evidence type="ECO:0000256" key="4">
    <source>
        <dbReference type="ARBA" id="ARBA00022786"/>
    </source>
</evidence>
<keyword evidence="5 10" id="KW-0378">Hydrolase</keyword>
<dbReference type="PANTHER" id="PTHR43982">
    <property type="entry name" value="UBIQUITIN CARBOXYL-TERMINAL HYDROLASE"/>
    <property type="match status" value="1"/>
</dbReference>
<dbReference type="GO" id="GO:0016579">
    <property type="term" value="P:protein deubiquitination"/>
    <property type="evidence" value="ECO:0007669"/>
    <property type="project" value="InterPro"/>
</dbReference>
<evidence type="ECO:0000256" key="7">
    <source>
        <dbReference type="SAM" id="MobiDB-lite"/>
    </source>
</evidence>
<accession>A0A2P0VNL0</accession>
<evidence type="ECO:0000256" key="3">
    <source>
        <dbReference type="ARBA" id="ARBA00022670"/>
    </source>
</evidence>
<feature type="region of interest" description="Disordered" evidence="7">
    <location>
        <begin position="388"/>
        <end position="455"/>
    </location>
</feature>
<feature type="compositionally biased region" description="Low complexity" evidence="7">
    <location>
        <begin position="39"/>
        <end position="53"/>
    </location>
</feature>
<keyword evidence="11" id="KW-1185">Reference proteome</keyword>
<gene>
    <name evidence="10" type="ORF">TetV_358</name>
</gene>
<evidence type="ECO:0000259" key="9">
    <source>
        <dbReference type="Pfam" id="PF00443"/>
    </source>
</evidence>
<keyword evidence="6" id="KW-0788">Thiol protease</keyword>
<proteinExistence type="predicted"/>
<reference evidence="10" key="1">
    <citation type="journal article" date="2018" name="Virology">
        <title>A giant virus infecting green algae encodes key fermentation genes.</title>
        <authorList>
            <person name="Schvarcz C.R."/>
            <person name="Steward G.F."/>
        </authorList>
    </citation>
    <scope>NUCLEOTIDE SEQUENCE [LARGE SCALE GENOMIC DNA]</scope>
</reference>
<evidence type="ECO:0000256" key="2">
    <source>
        <dbReference type="ARBA" id="ARBA00012759"/>
    </source>
</evidence>